<evidence type="ECO:0000313" key="6">
    <source>
        <dbReference type="Proteomes" id="UP000317430"/>
    </source>
</evidence>
<evidence type="ECO:0000256" key="1">
    <source>
        <dbReference type="ARBA" id="ARBA00023016"/>
    </source>
</evidence>
<dbReference type="GO" id="GO:0019243">
    <property type="term" value="P:methylglyoxal catabolic process to D-lactate via S-lactoyl-glutathione"/>
    <property type="evidence" value="ECO:0007669"/>
    <property type="project" value="TreeGrafter"/>
</dbReference>
<dbReference type="EMBL" id="VOHL01000009">
    <property type="protein sequence ID" value="TWS96283.1"/>
    <property type="molecule type" value="Genomic_DNA"/>
</dbReference>
<keyword evidence="5" id="KW-0808">Transferase</keyword>
<dbReference type="GO" id="GO:0016740">
    <property type="term" value="F:transferase activity"/>
    <property type="evidence" value="ECO:0007669"/>
    <property type="project" value="UniProtKB-KW"/>
</dbReference>
<dbReference type="RefSeq" id="WP_146568180.1">
    <property type="nucleotide sequence ID" value="NZ_VOHL01000009.1"/>
</dbReference>
<feature type="domain" description="DJ-1/PfpI" evidence="4">
    <location>
        <begin position="30"/>
        <end position="228"/>
    </location>
</feature>
<dbReference type="InterPro" id="IPR029062">
    <property type="entry name" value="Class_I_gatase-like"/>
</dbReference>
<reference evidence="5 6" key="1">
    <citation type="submission" date="2019-08" db="EMBL/GenBank/DDBJ databases">
        <authorList>
            <person name="Lei W."/>
        </authorList>
    </citation>
    <scope>NUCLEOTIDE SEQUENCE [LARGE SCALE GENOMIC DNA]</scope>
    <source>
        <strain evidence="5 6">CCUG 66496</strain>
    </source>
</reference>
<comment type="caution">
    <text evidence="5">The sequence shown here is derived from an EMBL/GenBank/DDBJ whole genome shotgun (WGS) entry which is preliminary data.</text>
</comment>
<keyword evidence="5" id="KW-0315">Glutamine amidotransferase</keyword>
<gene>
    <name evidence="5" type="ORF">FRX57_07370</name>
</gene>
<dbReference type="GO" id="GO:0005737">
    <property type="term" value="C:cytoplasm"/>
    <property type="evidence" value="ECO:0007669"/>
    <property type="project" value="TreeGrafter"/>
</dbReference>
<dbReference type="OrthoDB" id="9792284at2"/>
<organism evidence="5 6">
    <name type="scientific">Streptococcus cuniculipharyngis</name>
    <dbReference type="NCBI Taxonomy" id="1562651"/>
    <lineage>
        <taxon>Bacteria</taxon>
        <taxon>Bacillati</taxon>
        <taxon>Bacillota</taxon>
        <taxon>Bacilli</taxon>
        <taxon>Lactobacillales</taxon>
        <taxon>Streptococcaceae</taxon>
        <taxon>Streptococcus</taxon>
    </lineage>
</organism>
<dbReference type="AlphaFoldDB" id="A0A5C5SAK5"/>
<keyword evidence="2" id="KW-0456">Lyase</keyword>
<accession>A0A5C5SAK5</accession>
<keyword evidence="1" id="KW-0346">Stress response</keyword>
<protein>
    <submittedName>
        <fullName evidence="5">Type 1 glutamine amidotransferase domain-containing protein</fullName>
    </submittedName>
</protein>
<proteinExistence type="inferred from homology"/>
<dbReference type="SUPFAM" id="SSF52317">
    <property type="entry name" value="Class I glutamine amidotransferase-like"/>
    <property type="match status" value="1"/>
</dbReference>
<sequence length="235" mass="25681">MGLKQGKVLVVLTNVSSYGEDSEATGLWLAEATEFVDELIKAGYELDYVSPKGGQVPLDPRSLKKVYAKQGDFAIKNSQDFQVRALKHSKKPSEVNPADYVALYYTGGHGVIWDFPDDEGLQALAMSIYRQGGYLISVCHGVAGLLNLKDEEGSYLIAGKRITGFTKWEEILSGKLGKVPFVTENAVKQRGADFQKKRPFASHALRDGRLITGQNPMSGRAVAKLLVESLATEVN</sequence>
<dbReference type="PANTHER" id="PTHR48094">
    <property type="entry name" value="PROTEIN/NUCLEIC ACID DEGLYCASE DJ-1-RELATED"/>
    <property type="match status" value="1"/>
</dbReference>
<evidence type="ECO:0000256" key="2">
    <source>
        <dbReference type="ARBA" id="ARBA00023239"/>
    </source>
</evidence>
<dbReference type="Pfam" id="PF01965">
    <property type="entry name" value="DJ-1_PfpI"/>
    <property type="match status" value="1"/>
</dbReference>
<dbReference type="InterPro" id="IPR050325">
    <property type="entry name" value="Prot/Nucl_acid_deglycase"/>
</dbReference>
<evidence type="ECO:0000313" key="5">
    <source>
        <dbReference type="EMBL" id="TWS96283.1"/>
    </source>
</evidence>
<dbReference type="Gene3D" id="3.40.50.880">
    <property type="match status" value="1"/>
</dbReference>
<dbReference type="Proteomes" id="UP000317430">
    <property type="component" value="Unassembled WGS sequence"/>
</dbReference>
<evidence type="ECO:0000259" key="4">
    <source>
        <dbReference type="Pfam" id="PF01965"/>
    </source>
</evidence>
<comment type="similarity">
    <text evidence="3">Belongs to the peptidase C56 family. HSP31-like subfamily.</text>
</comment>
<dbReference type="InterPro" id="IPR002818">
    <property type="entry name" value="DJ-1/PfpI"/>
</dbReference>
<dbReference type="PANTHER" id="PTHR48094:SF11">
    <property type="entry name" value="GLUTATHIONE-INDEPENDENT GLYOXALASE HSP31-RELATED"/>
    <property type="match status" value="1"/>
</dbReference>
<dbReference type="CDD" id="cd03141">
    <property type="entry name" value="GATase1_Hsp31_like"/>
    <property type="match status" value="1"/>
</dbReference>
<keyword evidence="6" id="KW-1185">Reference proteome</keyword>
<dbReference type="GO" id="GO:0019172">
    <property type="term" value="F:glyoxalase III activity"/>
    <property type="evidence" value="ECO:0007669"/>
    <property type="project" value="TreeGrafter"/>
</dbReference>
<evidence type="ECO:0000256" key="3">
    <source>
        <dbReference type="ARBA" id="ARBA00038493"/>
    </source>
</evidence>
<name>A0A5C5SAK5_9STRE</name>